<organism evidence="2 3">
    <name type="scientific">Roseicyclus persicicus</name>
    <dbReference type="NCBI Taxonomy" id="2650661"/>
    <lineage>
        <taxon>Bacteria</taxon>
        <taxon>Pseudomonadati</taxon>
        <taxon>Pseudomonadota</taxon>
        <taxon>Alphaproteobacteria</taxon>
        <taxon>Rhodobacterales</taxon>
        <taxon>Roseobacteraceae</taxon>
        <taxon>Roseicyclus</taxon>
    </lineage>
</organism>
<evidence type="ECO:0000313" key="3">
    <source>
        <dbReference type="Proteomes" id="UP000526408"/>
    </source>
</evidence>
<keyword evidence="3" id="KW-1185">Reference proteome</keyword>
<dbReference type="Pfam" id="PF13403">
    <property type="entry name" value="Hint_2"/>
    <property type="match status" value="1"/>
</dbReference>
<accession>A0A7X6GZW6</accession>
<reference evidence="2 3" key="1">
    <citation type="submission" date="2020-04" db="EMBL/GenBank/DDBJ databases">
        <authorList>
            <person name="Yoon J."/>
        </authorList>
    </citation>
    <scope>NUCLEOTIDE SEQUENCE [LARGE SCALE GENOMIC DNA]</scope>
    <source>
        <strain evidence="2 3">KMU-115</strain>
    </source>
</reference>
<feature type="domain" description="Hedgehog/Intein (Hint)" evidence="1">
    <location>
        <begin position="118"/>
        <end position="255"/>
    </location>
</feature>
<sequence length="307" mass="32545">MPIYTDQTIAGNFDPGVPPPLPTTISVVTMTINDANGDGFIRPNSGDTINGSNVNAVWVGDTVTINGVRITGVTFYTDDGGRYFTPSDGSVLTDGGTATRVTFVTASTQFPVGNLGPPCFTLGTRIAVPGGLARVEDLRVGDLVETLDHGPRPIRWIGRRRVTGRGAFAPIRFAAGALGDHGALCLSPQHRVLVDDWRAELYFGEASVLCAAHMLVDGALIRPAPCTAVTYLHILLDAHEILRAEGLATESFLPGAYLCREGTELGDEMAALFPGMAGRTAMLTPARRILRRHEAALLQSPALARAA</sequence>
<proteinExistence type="predicted"/>
<comment type="caution">
    <text evidence="2">The sequence shown here is derived from an EMBL/GenBank/DDBJ whole genome shotgun (WGS) entry which is preliminary data.</text>
</comment>
<evidence type="ECO:0000259" key="1">
    <source>
        <dbReference type="Pfam" id="PF13403"/>
    </source>
</evidence>
<evidence type="ECO:0000313" key="2">
    <source>
        <dbReference type="EMBL" id="NKX44824.1"/>
    </source>
</evidence>
<dbReference type="SUPFAM" id="SSF51294">
    <property type="entry name" value="Hedgehog/intein (Hint) domain"/>
    <property type="match status" value="1"/>
</dbReference>
<name>A0A7X6GZW6_9RHOB</name>
<dbReference type="AlphaFoldDB" id="A0A7X6GZW6"/>
<dbReference type="EMBL" id="JAAZQQ010000002">
    <property type="protein sequence ID" value="NKX44824.1"/>
    <property type="molecule type" value="Genomic_DNA"/>
</dbReference>
<protein>
    <submittedName>
        <fullName evidence="2">Hint domain-containing protein</fullName>
    </submittedName>
</protein>
<dbReference type="InterPro" id="IPR028992">
    <property type="entry name" value="Hedgehog/Intein_dom"/>
</dbReference>
<dbReference type="RefSeq" id="WP_168623167.1">
    <property type="nucleotide sequence ID" value="NZ_JAAZQQ010000002.1"/>
</dbReference>
<dbReference type="Proteomes" id="UP000526408">
    <property type="component" value="Unassembled WGS sequence"/>
</dbReference>
<dbReference type="InterPro" id="IPR036844">
    <property type="entry name" value="Hint_dom_sf"/>
</dbReference>
<gene>
    <name evidence="2" type="ORF">HCU73_09495</name>
</gene>